<protein>
    <recommendedName>
        <fullName evidence="8">Glycosyltransferase family 92 protein</fullName>
        <ecNumber evidence="8">2.4.1.-</ecNumber>
    </recommendedName>
</protein>
<name>A0A0L7LGQ5_OPEBR</name>
<evidence type="ECO:0000313" key="10">
    <source>
        <dbReference type="Proteomes" id="UP000037510"/>
    </source>
</evidence>
<evidence type="ECO:0000256" key="6">
    <source>
        <dbReference type="ARBA" id="ARBA00022989"/>
    </source>
</evidence>
<comment type="subcellular location">
    <subcellularLocation>
        <location evidence="1">Membrane</location>
        <topology evidence="1">Single-pass membrane protein</topology>
    </subcellularLocation>
</comment>
<dbReference type="EMBL" id="JTDY01001189">
    <property type="protein sequence ID" value="KOB74600.1"/>
    <property type="molecule type" value="Genomic_DNA"/>
</dbReference>
<keyword evidence="4 8" id="KW-0808">Transferase</keyword>
<accession>A0A0L7LGQ5</accession>
<comment type="caution">
    <text evidence="9">The sequence shown here is derived from an EMBL/GenBank/DDBJ whole genome shotgun (WGS) entry which is preliminary data.</text>
</comment>
<keyword evidence="3 8" id="KW-0328">Glycosyltransferase</keyword>
<evidence type="ECO:0000256" key="7">
    <source>
        <dbReference type="ARBA" id="ARBA00023136"/>
    </source>
</evidence>
<evidence type="ECO:0000256" key="3">
    <source>
        <dbReference type="ARBA" id="ARBA00022676"/>
    </source>
</evidence>
<keyword evidence="5" id="KW-0812">Transmembrane</keyword>
<evidence type="ECO:0000256" key="5">
    <source>
        <dbReference type="ARBA" id="ARBA00022692"/>
    </source>
</evidence>
<reference evidence="9 10" key="1">
    <citation type="journal article" date="2015" name="Genome Biol. Evol.">
        <title>The genome of winter moth (Operophtera brumata) provides a genomic perspective on sexual dimorphism and phenology.</title>
        <authorList>
            <person name="Derks M.F."/>
            <person name="Smit S."/>
            <person name="Salis L."/>
            <person name="Schijlen E."/>
            <person name="Bossers A."/>
            <person name="Mateman C."/>
            <person name="Pijl A.S."/>
            <person name="de Ridder D."/>
            <person name="Groenen M.A."/>
            <person name="Visser M.E."/>
            <person name="Megens H.J."/>
        </authorList>
    </citation>
    <scope>NUCLEOTIDE SEQUENCE [LARGE SCALE GENOMIC DNA]</scope>
    <source>
        <strain evidence="9">WM2013NL</strain>
        <tissue evidence="9">Head and thorax</tissue>
    </source>
</reference>
<evidence type="ECO:0000256" key="2">
    <source>
        <dbReference type="ARBA" id="ARBA00007647"/>
    </source>
</evidence>
<evidence type="ECO:0000256" key="8">
    <source>
        <dbReference type="RuleBase" id="RU366017"/>
    </source>
</evidence>
<sequence length="405" mass="46097">MYNVSLSAPVECDLDHYRRQGLITLLPWKLPIVSKICCYFYMYNESLSAPVGCDLDTIGDRALSRCCLGNCLSCRRWKLVGCVLDHYRRQGLITLLPWKLPIVSKWGVSWTTIGDRALSRCCLGNCLSCRRCKLVGCVLYHYRRQGLITLLPWKLPIVSKVEIRTEGQFAAFNDCLYRSMQNAGWLLVLDVDELDDTEVKVPLTTAQKTQRWKTPHVFKNRSKYVVRPRDAVELGNHFIWELAPGAVSVGVLPERALLHHYRVRTEGLVNLIWLAPGAVSAGVPPERALLHHFRVRTERLVHFIWELAPGAVSAGVPPERALLHHYRVRTERLVHFIWELAPGAVSAGVPPERALLHHYRIACEYGGMKCLSVPSTIDRTAHRWTDELLKRINTEKKNLDTACPP</sequence>
<dbReference type="EC" id="2.4.1.-" evidence="8"/>
<evidence type="ECO:0000313" key="9">
    <source>
        <dbReference type="EMBL" id="KOB74600.1"/>
    </source>
</evidence>
<dbReference type="GO" id="GO:0016757">
    <property type="term" value="F:glycosyltransferase activity"/>
    <property type="evidence" value="ECO:0007669"/>
    <property type="project" value="UniProtKB-UniRule"/>
</dbReference>
<comment type="similarity">
    <text evidence="2 8">Belongs to the glycosyltransferase 92 family.</text>
</comment>
<dbReference type="InterPro" id="IPR008166">
    <property type="entry name" value="Glyco_transf_92"/>
</dbReference>
<evidence type="ECO:0000256" key="1">
    <source>
        <dbReference type="ARBA" id="ARBA00004167"/>
    </source>
</evidence>
<gene>
    <name evidence="9" type="ORF">OBRU01_08789</name>
</gene>
<organism evidence="9 10">
    <name type="scientific">Operophtera brumata</name>
    <name type="common">Winter moth</name>
    <name type="synonym">Phalaena brumata</name>
    <dbReference type="NCBI Taxonomy" id="104452"/>
    <lineage>
        <taxon>Eukaryota</taxon>
        <taxon>Metazoa</taxon>
        <taxon>Ecdysozoa</taxon>
        <taxon>Arthropoda</taxon>
        <taxon>Hexapoda</taxon>
        <taxon>Insecta</taxon>
        <taxon>Pterygota</taxon>
        <taxon>Neoptera</taxon>
        <taxon>Endopterygota</taxon>
        <taxon>Lepidoptera</taxon>
        <taxon>Glossata</taxon>
        <taxon>Ditrysia</taxon>
        <taxon>Geometroidea</taxon>
        <taxon>Geometridae</taxon>
        <taxon>Larentiinae</taxon>
        <taxon>Operophtera</taxon>
    </lineage>
</organism>
<dbReference type="PANTHER" id="PTHR21461:SF40">
    <property type="entry name" value="GLYCOSYLTRANSFERASE FAMILY 92 PROTEIN"/>
    <property type="match status" value="1"/>
</dbReference>
<dbReference type="GO" id="GO:0005737">
    <property type="term" value="C:cytoplasm"/>
    <property type="evidence" value="ECO:0007669"/>
    <property type="project" value="TreeGrafter"/>
</dbReference>
<dbReference type="Proteomes" id="UP000037510">
    <property type="component" value="Unassembled WGS sequence"/>
</dbReference>
<dbReference type="PANTHER" id="PTHR21461">
    <property type="entry name" value="GLYCOSYLTRANSFERASE FAMILY 92 PROTEIN"/>
    <property type="match status" value="1"/>
</dbReference>
<proteinExistence type="inferred from homology"/>
<dbReference type="Pfam" id="PF01697">
    <property type="entry name" value="Glyco_transf_92"/>
    <property type="match status" value="1"/>
</dbReference>
<dbReference type="GO" id="GO:0016020">
    <property type="term" value="C:membrane"/>
    <property type="evidence" value="ECO:0007669"/>
    <property type="project" value="UniProtKB-SubCell"/>
</dbReference>
<evidence type="ECO:0000256" key="4">
    <source>
        <dbReference type="ARBA" id="ARBA00022679"/>
    </source>
</evidence>
<keyword evidence="7" id="KW-0472">Membrane</keyword>
<keyword evidence="6" id="KW-1133">Transmembrane helix</keyword>
<keyword evidence="10" id="KW-1185">Reference proteome</keyword>
<dbReference type="AlphaFoldDB" id="A0A0L7LGQ5"/>